<feature type="region of interest" description="Disordered" evidence="12">
    <location>
        <begin position="121"/>
        <end position="306"/>
    </location>
</feature>
<dbReference type="EMBL" id="JAHXZJ010001864">
    <property type="protein sequence ID" value="KAH0550359.1"/>
    <property type="molecule type" value="Genomic_DNA"/>
</dbReference>
<dbReference type="InterPro" id="IPR039787">
    <property type="entry name" value="ENDOU"/>
</dbReference>
<sequence>MVSKIFIVILFTSFAFVINDVEADGWKFWKKSSTTTTSTTTESSPVGSVNPNSGVGQAIANAGNPSLAVGANNAGTIRTSTTPRPRLPNPGTEVGWEEANSRPKLNNQDYRNLAIDLTGAAEPARQPSKPGSPSSPGSALPSIPAAGAQRPISNPAPNPAQNKPVSSTTRPIEVSTTARPIPGAPLNPATPQNGQKLSGIPAGGSLPGSSWAEVASRSNSPTPAPRSGSPAAGPRPGLPTAGPTPTSRPGSPAAGPVPVSRPGSPAAGPAPASRPGSPATGPAAGPRPGLPTPARPSPDQSLTRPGAGAAVGAAAVGVGAAAIAGGSKKAYSSNPIYSKGNTVTDEDLEKLSEALFLKDNNNAFKYITMDLQKQTHSDNSKDEAPLPLLKVNSAALQIPTISKVLTIYDNYQLDTRINEHISPLQRTEESLLVDTFLSTNVMSAAMRFLADKGFLKQDYYEYKDTLRRLWFNLYSRGEGKIGSSGFEHVFLTELKLGTEISGLHNWIYFNAEEAKNKINYLGYIKKLDLGDKGAILKIHAKFNDIDKPVTTMFVGTSPELEMALYTVCFLTRPDSSCPVSLGGSKFNIVTHKFRYRGNDLIGSAYPAL</sequence>
<keyword evidence="6 11" id="KW-0255">Endonuclease</keyword>
<protein>
    <recommendedName>
        <fullName evidence="13">EndoU domain-containing protein</fullName>
    </recommendedName>
</protein>
<feature type="compositionally biased region" description="Low complexity" evidence="12">
    <location>
        <begin position="127"/>
        <end position="148"/>
    </location>
</feature>
<keyword evidence="5 11" id="KW-0479">Metal-binding</keyword>
<feature type="signal peptide" evidence="11">
    <location>
        <begin position="1"/>
        <end position="23"/>
    </location>
</feature>
<dbReference type="Pfam" id="PF09412">
    <property type="entry name" value="XendoU"/>
    <property type="match status" value="1"/>
</dbReference>
<feature type="compositionally biased region" description="Low complexity" evidence="12">
    <location>
        <begin position="225"/>
        <end position="239"/>
    </location>
</feature>
<keyword evidence="10" id="KW-0456">Lyase</keyword>
<keyword evidence="11" id="KW-0732">Signal</keyword>
<keyword evidence="8 11" id="KW-0694">RNA-binding</keyword>
<comment type="cofactor">
    <cofactor evidence="1 11">
        <name>Mn(2+)</name>
        <dbReference type="ChEBI" id="CHEBI:29035"/>
    </cofactor>
</comment>
<evidence type="ECO:0000256" key="7">
    <source>
        <dbReference type="ARBA" id="ARBA00022801"/>
    </source>
</evidence>
<comment type="subunit">
    <text evidence="3 11">Monomer.</text>
</comment>
<dbReference type="CDD" id="cd21159">
    <property type="entry name" value="XendoU"/>
    <property type="match status" value="1"/>
</dbReference>
<evidence type="ECO:0000256" key="2">
    <source>
        <dbReference type="ARBA" id="ARBA00010168"/>
    </source>
</evidence>
<dbReference type="PANTHER" id="PTHR12439">
    <property type="entry name" value="PLACENTAL PROTEIN 11-RELATED"/>
    <property type="match status" value="1"/>
</dbReference>
<keyword evidence="4 11" id="KW-0540">Nuclease</keyword>
<keyword evidence="7 11" id="KW-0378">Hydrolase</keyword>
<feature type="compositionally biased region" description="Polar residues" evidence="12">
    <location>
        <begin position="73"/>
        <end position="83"/>
    </location>
</feature>
<feature type="compositionally biased region" description="Polar residues" evidence="12">
    <location>
        <begin position="45"/>
        <end position="55"/>
    </location>
</feature>
<accession>A0AAV7IIV0</accession>
<dbReference type="GO" id="GO:0016829">
    <property type="term" value="F:lyase activity"/>
    <property type="evidence" value="ECO:0007669"/>
    <property type="project" value="UniProtKB-KW"/>
</dbReference>
<comment type="caution">
    <text evidence="14">The sequence shown here is derived from an EMBL/GenBank/DDBJ whole genome shotgun (WGS) entry which is preliminary data.</text>
</comment>
<evidence type="ECO:0000256" key="5">
    <source>
        <dbReference type="ARBA" id="ARBA00022723"/>
    </source>
</evidence>
<feature type="region of interest" description="Disordered" evidence="12">
    <location>
        <begin position="35"/>
        <end position="55"/>
    </location>
</feature>
<keyword evidence="9 11" id="KW-0464">Manganese</keyword>
<evidence type="ECO:0000259" key="13">
    <source>
        <dbReference type="PROSITE" id="PS51959"/>
    </source>
</evidence>
<proteinExistence type="inferred from homology"/>
<dbReference type="Proteomes" id="UP000826195">
    <property type="component" value="Unassembled WGS sequence"/>
</dbReference>
<feature type="chain" id="PRO_5043093699" description="EndoU domain-containing protein" evidence="11">
    <location>
        <begin position="24"/>
        <end position="608"/>
    </location>
</feature>
<evidence type="ECO:0000256" key="4">
    <source>
        <dbReference type="ARBA" id="ARBA00022722"/>
    </source>
</evidence>
<evidence type="ECO:0000313" key="14">
    <source>
        <dbReference type="EMBL" id="KAH0550359.1"/>
    </source>
</evidence>
<feature type="compositionally biased region" description="Low complexity" evidence="12">
    <location>
        <begin position="260"/>
        <end position="287"/>
    </location>
</feature>
<dbReference type="GO" id="GO:0003723">
    <property type="term" value="F:RNA binding"/>
    <property type="evidence" value="ECO:0007669"/>
    <property type="project" value="UniProtKB-UniRule"/>
</dbReference>
<dbReference type="SUPFAM" id="SSF142877">
    <property type="entry name" value="EndoU-like"/>
    <property type="match status" value="1"/>
</dbReference>
<gene>
    <name evidence="14" type="ORF">KQX54_018925</name>
</gene>
<dbReference type="GO" id="GO:0046872">
    <property type="term" value="F:metal ion binding"/>
    <property type="evidence" value="ECO:0007669"/>
    <property type="project" value="UniProtKB-UniRule"/>
</dbReference>
<evidence type="ECO:0000256" key="11">
    <source>
        <dbReference type="RuleBase" id="RU367085"/>
    </source>
</evidence>
<dbReference type="GO" id="GO:0016787">
    <property type="term" value="F:hydrolase activity"/>
    <property type="evidence" value="ECO:0007669"/>
    <property type="project" value="UniProtKB-KW"/>
</dbReference>
<feature type="region of interest" description="Disordered" evidence="12">
    <location>
        <begin position="70"/>
        <end position="108"/>
    </location>
</feature>
<evidence type="ECO:0000256" key="1">
    <source>
        <dbReference type="ARBA" id="ARBA00001936"/>
    </source>
</evidence>
<keyword evidence="15" id="KW-1185">Reference proteome</keyword>
<dbReference type="PROSITE" id="PS51959">
    <property type="entry name" value="ENDOU"/>
    <property type="match status" value="1"/>
</dbReference>
<dbReference type="InterPro" id="IPR018998">
    <property type="entry name" value="EndoU_C"/>
</dbReference>
<feature type="compositionally biased region" description="Polar residues" evidence="12">
    <location>
        <begin position="159"/>
        <end position="178"/>
    </location>
</feature>
<dbReference type="GO" id="GO:0004521">
    <property type="term" value="F:RNA endonuclease activity"/>
    <property type="evidence" value="ECO:0007669"/>
    <property type="project" value="UniProtKB-UniRule"/>
</dbReference>
<evidence type="ECO:0000256" key="12">
    <source>
        <dbReference type="SAM" id="MobiDB-lite"/>
    </source>
</evidence>
<evidence type="ECO:0000256" key="8">
    <source>
        <dbReference type="ARBA" id="ARBA00022884"/>
    </source>
</evidence>
<evidence type="ECO:0000313" key="15">
    <source>
        <dbReference type="Proteomes" id="UP000826195"/>
    </source>
</evidence>
<reference evidence="14 15" key="1">
    <citation type="journal article" date="2021" name="J. Hered.">
        <title>A chromosome-level genome assembly of the parasitoid wasp, Cotesia glomerata (Hymenoptera: Braconidae).</title>
        <authorList>
            <person name="Pinto B.J."/>
            <person name="Weis J.J."/>
            <person name="Gamble T."/>
            <person name="Ode P.J."/>
            <person name="Paul R."/>
            <person name="Zaspel J.M."/>
        </authorList>
    </citation>
    <scope>NUCLEOTIDE SEQUENCE [LARGE SCALE GENOMIC DNA]</scope>
    <source>
        <strain evidence="14">CgM1</strain>
    </source>
</reference>
<evidence type="ECO:0000256" key="6">
    <source>
        <dbReference type="ARBA" id="ARBA00022759"/>
    </source>
</evidence>
<name>A0AAV7IIV0_COTGL</name>
<evidence type="ECO:0000256" key="3">
    <source>
        <dbReference type="ARBA" id="ARBA00011245"/>
    </source>
</evidence>
<dbReference type="InterPro" id="IPR037227">
    <property type="entry name" value="EndoU-like"/>
</dbReference>
<dbReference type="AlphaFoldDB" id="A0AAV7IIV0"/>
<feature type="domain" description="EndoU" evidence="13">
    <location>
        <begin position="344"/>
        <end position="608"/>
    </location>
</feature>
<organism evidence="14 15">
    <name type="scientific">Cotesia glomerata</name>
    <name type="common">Lepidopteran parasitic wasp</name>
    <name type="synonym">Apanteles glomeratus</name>
    <dbReference type="NCBI Taxonomy" id="32391"/>
    <lineage>
        <taxon>Eukaryota</taxon>
        <taxon>Metazoa</taxon>
        <taxon>Ecdysozoa</taxon>
        <taxon>Arthropoda</taxon>
        <taxon>Hexapoda</taxon>
        <taxon>Insecta</taxon>
        <taxon>Pterygota</taxon>
        <taxon>Neoptera</taxon>
        <taxon>Endopterygota</taxon>
        <taxon>Hymenoptera</taxon>
        <taxon>Apocrita</taxon>
        <taxon>Ichneumonoidea</taxon>
        <taxon>Braconidae</taxon>
        <taxon>Microgastrinae</taxon>
        <taxon>Cotesia</taxon>
    </lineage>
</organism>
<dbReference type="PANTHER" id="PTHR12439:SF42">
    <property type="entry name" value="ENDORIBONUCLEASE-RELATED"/>
    <property type="match status" value="1"/>
</dbReference>
<evidence type="ECO:0000256" key="10">
    <source>
        <dbReference type="ARBA" id="ARBA00023239"/>
    </source>
</evidence>
<comment type="similarity">
    <text evidence="2 11">Belongs to the ENDOU family.</text>
</comment>
<feature type="compositionally biased region" description="Low complexity" evidence="12">
    <location>
        <begin position="35"/>
        <end position="44"/>
    </location>
</feature>
<evidence type="ECO:0000256" key="9">
    <source>
        <dbReference type="ARBA" id="ARBA00023211"/>
    </source>
</evidence>